<evidence type="ECO:0000256" key="4">
    <source>
        <dbReference type="ARBA" id="ARBA00022475"/>
    </source>
</evidence>
<dbReference type="InterPro" id="IPR006307">
    <property type="entry name" value="BsaZ-like"/>
</dbReference>
<evidence type="ECO:0000256" key="9">
    <source>
        <dbReference type="ARBA" id="ARBA00024974"/>
    </source>
</evidence>
<feature type="transmembrane region" description="Helical" evidence="11">
    <location>
        <begin position="76"/>
        <end position="99"/>
    </location>
</feature>
<keyword evidence="6 11" id="KW-1133">Transmembrane helix</keyword>
<dbReference type="PANTHER" id="PTHR30531">
    <property type="entry name" value="FLAGELLAR BIOSYNTHETIC PROTEIN FLHB"/>
    <property type="match status" value="1"/>
</dbReference>
<dbReference type="PANTHER" id="PTHR30531:SF14">
    <property type="entry name" value="SURFACE PRESENTATION OF ANTIGENS PROTEIN SPAS"/>
    <property type="match status" value="1"/>
</dbReference>
<comment type="subcellular location">
    <subcellularLocation>
        <location evidence="1">Cell membrane</location>
        <topology evidence="1">Multi-pass membrane protein</topology>
    </subcellularLocation>
</comment>
<feature type="compositionally biased region" description="Basic and acidic residues" evidence="10">
    <location>
        <begin position="1"/>
        <end position="20"/>
    </location>
</feature>
<evidence type="ECO:0000256" key="1">
    <source>
        <dbReference type="ARBA" id="ARBA00004651"/>
    </source>
</evidence>
<dbReference type="NCBIfam" id="NF006017">
    <property type="entry name" value="PRK08156.1"/>
    <property type="match status" value="1"/>
</dbReference>
<evidence type="ECO:0000256" key="5">
    <source>
        <dbReference type="ARBA" id="ARBA00022692"/>
    </source>
</evidence>
<evidence type="ECO:0000256" key="10">
    <source>
        <dbReference type="SAM" id="MobiDB-lite"/>
    </source>
</evidence>
<proteinExistence type="inferred from homology"/>
<sequence length="396" mass="43318">MSAQSKTEEATPKKRKDSAEKGQTVKVRDAVVACMTLCGVLAVSFATLDEIGAILIEMMRGGFDVDLAGYVKSLLVAGTKVVAPVLLACIVATVAPSLVQSRFVLATKAIKINFGALDPIRGFKKIFSLRTVKDFVKSLLYLAVFVIACRIVWLRNAAQLFGQFNANIHEVVGIWRGLLLDLVVVFLACALAILILDVLVEIFIHGKDLRMAKDEVKKEHKETEGSPEIKDKRKQIHMELLSDQDKHDIESSKMIVANPTHVAVGIYFNPGHMPLPLVSICERNQRALAVRRYAEKVGVPVIVDVRLARQIYKAHKRYQVVSLDVFQPVLQLLVWLYEVEAAATENETVDAGEPEPSDAAGNPAPRSDARTSADSVSEGAVAVDDRSAPNSPTQAK</sequence>
<feature type="transmembrane region" description="Helical" evidence="11">
    <location>
        <begin position="139"/>
        <end position="158"/>
    </location>
</feature>
<feature type="compositionally biased region" description="Acidic residues" evidence="10">
    <location>
        <begin position="347"/>
        <end position="356"/>
    </location>
</feature>
<feature type="region of interest" description="Disordered" evidence="10">
    <location>
        <begin position="346"/>
        <end position="396"/>
    </location>
</feature>
<dbReference type="NCBIfam" id="TIGR01404">
    <property type="entry name" value="FlhB_rel_III"/>
    <property type="match status" value="1"/>
</dbReference>
<accession>A0ABW7LGQ2</accession>
<evidence type="ECO:0000256" key="2">
    <source>
        <dbReference type="ARBA" id="ARBA00010690"/>
    </source>
</evidence>
<feature type="transmembrane region" description="Helical" evidence="11">
    <location>
        <begin position="178"/>
        <end position="204"/>
    </location>
</feature>
<dbReference type="Pfam" id="PF01312">
    <property type="entry name" value="Bac_export_2"/>
    <property type="match status" value="1"/>
</dbReference>
<dbReference type="SUPFAM" id="SSF160544">
    <property type="entry name" value="EscU C-terminal domain-like"/>
    <property type="match status" value="1"/>
</dbReference>
<dbReference type="EMBL" id="JBIMPM010000070">
    <property type="protein sequence ID" value="MFH5255818.1"/>
    <property type="molecule type" value="Genomic_DNA"/>
</dbReference>
<dbReference type="Gene3D" id="3.40.1690.10">
    <property type="entry name" value="secretion proteins EscU"/>
    <property type="match status" value="1"/>
</dbReference>
<name>A0ABW7LGQ2_9BURK</name>
<evidence type="ECO:0000256" key="8">
    <source>
        <dbReference type="ARBA" id="ARBA00023136"/>
    </source>
</evidence>
<evidence type="ECO:0000256" key="6">
    <source>
        <dbReference type="ARBA" id="ARBA00022989"/>
    </source>
</evidence>
<comment type="function">
    <text evidence="9">Part of the bsa type III secretion system, is involved in the intracellular replication of invading bacteria inside the host cell. Probably necessary for the lysis of the vacuole membrane and escape into the host cell cytoplasm.</text>
</comment>
<protein>
    <recommendedName>
        <fullName evidence="3">Secretion apparatus protein BsaZ</fullName>
    </recommendedName>
</protein>
<dbReference type="InterPro" id="IPR029025">
    <property type="entry name" value="T3SS_substrate_exporter_C"/>
</dbReference>
<evidence type="ECO:0000256" key="3">
    <source>
        <dbReference type="ARBA" id="ARBA00018628"/>
    </source>
</evidence>
<evidence type="ECO:0000256" key="11">
    <source>
        <dbReference type="SAM" id="Phobius"/>
    </source>
</evidence>
<dbReference type="RefSeq" id="WP_395131637.1">
    <property type="nucleotide sequence ID" value="NZ_JBIMPM010000070.1"/>
</dbReference>
<dbReference type="PRINTS" id="PR00950">
    <property type="entry name" value="TYPE3IMSPROT"/>
</dbReference>
<keyword evidence="5 11" id="KW-0812">Transmembrane</keyword>
<gene>
    <name evidence="12" type="ORF">ACGTRS_31755</name>
</gene>
<keyword evidence="8 11" id="KW-0472">Membrane</keyword>
<organism evidence="12 13">
    <name type="scientific">Burkholderia semiarida</name>
    <dbReference type="NCBI Taxonomy" id="2843303"/>
    <lineage>
        <taxon>Bacteria</taxon>
        <taxon>Pseudomonadati</taxon>
        <taxon>Pseudomonadota</taxon>
        <taxon>Betaproteobacteria</taxon>
        <taxon>Burkholderiales</taxon>
        <taxon>Burkholderiaceae</taxon>
        <taxon>Burkholderia</taxon>
        <taxon>Burkholderia cepacia complex</taxon>
    </lineage>
</organism>
<dbReference type="InterPro" id="IPR006135">
    <property type="entry name" value="T3SS_substrate_exporter"/>
</dbReference>
<dbReference type="Proteomes" id="UP001609186">
    <property type="component" value="Unassembled WGS sequence"/>
</dbReference>
<feature type="region of interest" description="Disordered" evidence="10">
    <location>
        <begin position="1"/>
        <end position="21"/>
    </location>
</feature>
<keyword evidence="7" id="KW-0843">Virulence</keyword>
<keyword evidence="4" id="KW-1003">Cell membrane</keyword>
<evidence type="ECO:0000313" key="12">
    <source>
        <dbReference type="EMBL" id="MFH5255818.1"/>
    </source>
</evidence>
<evidence type="ECO:0000313" key="13">
    <source>
        <dbReference type="Proteomes" id="UP001609186"/>
    </source>
</evidence>
<feature type="transmembrane region" description="Helical" evidence="11">
    <location>
        <begin position="30"/>
        <end position="56"/>
    </location>
</feature>
<comment type="caution">
    <text evidence="12">The sequence shown here is derived from an EMBL/GenBank/DDBJ whole genome shotgun (WGS) entry which is preliminary data.</text>
</comment>
<evidence type="ECO:0000256" key="7">
    <source>
        <dbReference type="ARBA" id="ARBA00023026"/>
    </source>
</evidence>
<dbReference type="Gene3D" id="6.10.250.2080">
    <property type="match status" value="1"/>
</dbReference>
<comment type="similarity">
    <text evidence="2">Belongs to the type III secretion exporter family.</text>
</comment>
<keyword evidence="13" id="KW-1185">Reference proteome</keyword>
<reference evidence="12 13" key="1">
    <citation type="submission" date="2024-10" db="EMBL/GenBank/DDBJ databases">
        <title>Burkholderia semiarida in Mexico.</title>
        <authorList>
            <person name="Estrada P."/>
        </authorList>
    </citation>
    <scope>NUCLEOTIDE SEQUENCE [LARGE SCALE GENOMIC DNA]</scope>
    <source>
        <strain evidence="12 13">CLM7-1</strain>
    </source>
</reference>